<dbReference type="GO" id="GO:0006508">
    <property type="term" value="P:proteolysis"/>
    <property type="evidence" value="ECO:0007669"/>
    <property type="project" value="InterPro"/>
</dbReference>
<dbReference type="InterPro" id="IPR024079">
    <property type="entry name" value="MetalloPept_cat_dom_sf"/>
</dbReference>
<dbReference type="VEuPathDB" id="VectorBase:ISCP_036350"/>
<dbReference type="GO" id="GO:0004222">
    <property type="term" value="F:metalloendopeptidase activity"/>
    <property type="evidence" value="ECO:0007669"/>
    <property type="project" value="InterPro"/>
</dbReference>
<evidence type="ECO:0000256" key="1">
    <source>
        <dbReference type="ARBA" id="ARBA00007357"/>
    </source>
</evidence>
<dbReference type="Gene3D" id="1.10.1380.10">
    <property type="entry name" value="Neutral endopeptidase , domain2"/>
    <property type="match status" value="1"/>
</dbReference>
<evidence type="ECO:0000313" key="3">
    <source>
        <dbReference type="EMBL" id="EEC19733.1"/>
    </source>
</evidence>
<dbReference type="EMBL" id="DS966273">
    <property type="protein sequence ID" value="EEC19733.1"/>
    <property type="molecule type" value="Genomic_DNA"/>
</dbReference>
<protein>
    <recommendedName>
        <fullName evidence="2">Peptidase M13 N-terminal domain-containing protein</fullName>
    </recommendedName>
</protein>
<dbReference type="AlphaFoldDB" id="B7QLL1"/>
<dbReference type="EnsemblMetazoa" id="ISCW014705-RA">
    <property type="protein sequence ID" value="ISCW014705-PA"/>
    <property type="gene ID" value="ISCW014705"/>
</dbReference>
<dbReference type="SUPFAM" id="SSF55486">
    <property type="entry name" value="Metalloproteases ('zincins'), catalytic domain"/>
    <property type="match status" value="1"/>
</dbReference>
<evidence type="ECO:0000259" key="2">
    <source>
        <dbReference type="Pfam" id="PF05649"/>
    </source>
</evidence>
<dbReference type="PROSITE" id="PS51885">
    <property type="entry name" value="NEPRILYSIN"/>
    <property type="match status" value="1"/>
</dbReference>
<keyword evidence="5" id="KW-1185">Reference proteome</keyword>
<dbReference type="InterPro" id="IPR008753">
    <property type="entry name" value="Peptidase_M13_N"/>
</dbReference>
<feature type="domain" description="Peptidase M13 N-terminal" evidence="2">
    <location>
        <begin position="7"/>
        <end position="142"/>
    </location>
</feature>
<proteinExistence type="inferred from homology"/>
<evidence type="ECO:0000313" key="5">
    <source>
        <dbReference type="Proteomes" id="UP000001555"/>
    </source>
</evidence>
<dbReference type="PaxDb" id="6945-B7QLL1"/>
<name>B7QLL1_IXOSC</name>
<dbReference type="OrthoDB" id="6480399at2759"/>
<dbReference type="HOGENOM" id="CLU_1789010_0_0_1"/>
<dbReference type="Gene3D" id="3.40.390.10">
    <property type="entry name" value="Collagenase (Catalytic Domain)"/>
    <property type="match status" value="1"/>
</dbReference>
<dbReference type="VEuPathDB" id="VectorBase:ISCW014705"/>
<dbReference type="VEuPathDB" id="VectorBase:ISCI014705"/>
<dbReference type="InterPro" id="IPR042089">
    <property type="entry name" value="Peptidase_M13_dom_2"/>
</dbReference>
<gene>
    <name evidence="3" type="ORF">IscW_ISCW014705</name>
</gene>
<dbReference type="EMBL" id="ABJB010573041">
    <property type="status" value="NOT_ANNOTATED_CDS"/>
    <property type="molecule type" value="Genomic_DNA"/>
</dbReference>
<accession>B7QLL1</accession>
<dbReference type="Proteomes" id="UP000001555">
    <property type="component" value="Unassembled WGS sequence"/>
</dbReference>
<sequence>MNESLDPCDDFYLFACQRWDSERNESIWEAASNRSLEDFEAAKTALLDGHFEPTNEPEAYLVDFVRHCENEHPRRTVEGKDPVMLELDIMGGYPLFLPQWRAEGYDWLRAETRLAHVGHNQALLSVRFQIDGQRRDRRIIQASGI</sequence>
<dbReference type="InParanoid" id="B7QLL1"/>
<comment type="similarity">
    <text evidence="1">Belongs to the peptidase M13 family.</text>
</comment>
<evidence type="ECO:0000313" key="4">
    <source>
        <dbReference type="EnsemblMetazoa" id="ISCW014705-PA"/>
    </source>
</evidence>
<organism>
    <name type="scientific">Ixodes scapularis</name>
    <name type="common">Black-legged tick</name>
    <name type="synonym">Deer tick</name>
    <dbReference type="NCBI Taxonomy" id="6945"/>
    <lineage>
        <taxon>Eukaryota</taxon>
        <taxon>Metazoa</taxon>
        <taxon>Ecdysozoa</taxon>
        <taxon>Arthropoda</taxon>
        <taxon>Chelicerata</taxon>
        <taxon>Arachnida</taxon>
        <taxon>Acari</taxon>
        <taxon>Parasitiformes</taxon>
        <taxon>Ixodida</taxon>
        <taxon>Ixodoidea</taxon>
        <taxon>Ixodidae</taxon>
        <taxon>Ixodinae</taxon>
        <taxon>Ixodes</taxon>
    </lineage>
</organism>
<reference evidence="4" key="2">
    <citation type="submission" date="2020-05" db="UniProtKB">
        <authorList>
            <consortium name="EnsemblMetazoa"/>
        </authorList>
    </citation>
    <scope>IDENTIFICATION</scope>
    <source>
        <strain evidence="4">wikel</strain>
    </source>
</reference>
<reference evidence="3 5" key="1">
    <citation type="submission" date="2008-03" db="EMBL/GenBank/DDBJ databases">
        <title>Annotation of Ixodes scapularis.</title>
        <authorList>
            <consortium name="Ixodes scapularis Genome Project Consortium"/>
            <person name="Caler E."/>
            <person name="Hannick L.I."/>
            <person name="Bidwell S."/>
            <person name="Joardar V."/>
            <person name="Thiagarajan M."/>
            <person name="Amedeo P."/>
            <person name="Galinsky K.J."/>
            <person name="Schobel S."/>
            <person name="Inman J."/>
            <person name="Hostetler J."/>
            <person name="Miller J."/>
            <person name="Hammond M."/>
            <person name="Megy K."/>
            <person name="Lawson D."/>
            <person name="Kodira C."/>
            <person name="Sutton G."/>
            <person name="Meyer J."/>
            <person name="Hill C.A."/>
            <person name="Birren B."/>
            <person name="Nene V."/>
            <person name="Collins F."/>
            <person name="Alarcon-Chaidez F."/>
            <person name="Wikel S."/>
            <person name="Strausberg R."/>
        </authorList>
    </citation>
    <scope>NUCLEOTIDE SEQUENCE [LARGE SCALE GENOMIC DNA]</scope>
    <source>
        <strain evidence="5">Wikel</strain>
        <strain evidence="3">Wikel colony</strain>
    </source>
</reference>
<dbReference type="Pfam" id="PF05649">
    <property type="entry name" value="Peptidase_M13_N"/>
    <property type="match status" value="1"/>
</dbReference>
<dbReference type="InterPro" id="IPR000718">
    <property type="entry name" value="Peptidase_M13"/>
</dbReference>